<comment type="caution">
    <text evidence="2">The sequence shown here is derived from an EMBL/GenBank/DDBJ whole genome shotgun (WGS) entry which is preliminary data.</text>
</comment>
<keyword evidence="3" id="KW-1185">Reference proteome</keyword>
<organism evidence="2 3">
    <name type="scientific">Pleuronectes platessa</name>
    <name type="common">European plaice</name>
    <dbReference type="NCBI Taxonomy" id="8262"/>
    <lineage>
        <taxon>Eukaryota</taxon>
        <taxon>Metazoa</taxon>
        <taxon>Chordata</taxon>
        <taxon>Craniata</taxon>
        <taxon>Vertebrata</taxon>
        <taxon>Euteleostomi</taxon>
        <taxon>Actinopterygii</taxon>
        <taxon>Neopterygii</taxon>
        <taxon>Teleostei</taxon>
        <taxon>Neoteleostei</taxon>
        <taxon>Acanthomorphata</taxon>
        <taxon>Carangaria</taxon>
        <taxon>Pleuronectiformes</taxon>
        <taxon>Pleuronectoidei</taxon>
        <taxon>Pleuronectidae</taxon>
        <taxon>Pleuronectes</taxon>
    </lineage>
</organism>
<protein>
    <submittedName>
        <fullName evidence="2">Uncharacterized protein</fullName>
    </submittedName>
</protein>
<evidence type="ECO:0000313" key="3">
    <source>
        <dbReference type="Proteomes" id="UP001153269"/>
    </source>
</evidence>
<dbReference type="AlphaFoldDB" id="A0A9N7VY60"/>
<name>A0A9N7VY60_PLEPL</name>
<reference evidence="2" key="1">
    <citation type="submission" date="2020-03" db="EMBL/GenBank/DDBJ databases">
        <authorList>
            <person name="Weist P."/>
        </authorList>
    </citation>
    <scope>NUCLEOTIDE SEQUENCE</scope>
</reference>
<evidence type="ECO:0000256" key="1">
    <source>
        <dbReference type="SAM" id="MobiDB-lite"/>
    </source>
</evidence>
<feature type="region of interest" description="Disordered" evidence="1">
    <location>
        <begin position="1"/>
        <end position="35"/>
    </location>
</feature>
<feature type="region of interest" description="Disordered" evidence="1">
    <location>
        <begin position="51"/>
        <end position="100"/>
    </location>
</feature>
<proteinExistence type="predicted"/>
<dbReference type="EMBL" id="CADEAL010004355">
    <property type="protein sequence ID" value="CAB1457745.1"/>
    <property type="molecule type" value="Genomic_DNA"/>
</dbReference>
<feature type="compositionally biased region" description="Polar residues" evidence="1">
    <location>
        <begin position="20"/>
        <end position="31"/>
    </location>
</feature>
<sequence length="100" mass="10668">MCPEPHTSHVSGGSLLRSDLLTQKSSSSPRGSNPRLVELVLVRLLPADFHAAGTHPPGETPQRFTLSPSASPRRFEPSLRPPSSGRARNRSAVLPPVGLT</sequence>
<evidence type="ECO:0000313" key="2">
    <source>
        <dbReference type="EMBL" id="CAB1457745.1"/>
    </source>
</evidence>
<accession>A0A9N7VY60</accession>
<gene>
    <name evidence="2" type="ORF">PLEPLA_LOCUS45572</name>
</gene>
<dbReference type="Proteomes" id="UP001153269">
    <property type="component" value="Unassembled WGS sequence"/>
</dbReference>